<sequence>MGRTALVLVVPLVLTAFCLETAAATASAETTTSSAAAAGAGGTTARTAGVADAAEERRRKKRARLKATWRRVGRGKVAVKVRSNARKARISYRVGRKKRTRSVVVRLRKNRAHRALPKKSKRIRVRALATRRLRASRLERAKHLRAPRIWMADGDGDGIKDYNIDRQADGRRDAILFDDNRNGLYERIAIFARRKPIAVALDQDENGYLEAFLLDLDANGAGERMYYDANQDRYAEWQCLDTDGDGYADTWYYTPANVTSTAVGRRANDLMVRNISTLNQLRQLDPWSLGYLPYDPSPSLLRGE</sequence>
<comment type="caution">
    <text evidence="3">The sequence shown here is derived from an EMBL/GenBank/DDBJ whole genome shotgun (WGS) entry which is preliminary data.</text>
</comment>
<feature type="region of interest" description="Disordered" evidence="1">
    <location>
        <begin position="30"/>
        <end position="63"/>
    </location>
</feature>
<dbReference type="OrthoDB" id="4470686at2"/>
<feature type="signal peptide" evidence="2">
    <location>
        <begin position="1"/>
        <end position="28"/>
    </location>
</feature>
<protein>
    <recommendedName>
        <fullName evidence="5">VCBS repeat-containing protein</fullName>
    </recommendedName>
</protein>
<evidence type="ECO:0008006" key="5">
    <source>
        <dbReference type="Google" id="ProtNLM"/>
    </source>
</evidence>
<keyword evidence="2" id="KW-0732">Signal</keyword>
<accession>A0A2M9BGV6</accession>
<evidence type="ECO:0000256" key="1">
    <source>
        <dbReference type="SAM" id="MobiDB-lite"/>
    </source>
</evidence>
<feature type="compositionally biased region" description="Low complexity" evidence="1">
    <location>
        <begin position="30"/>
        <end position="52"/>
    </location>
</feature>
<name>A0A2M9BGV6_9ACTN</name>
<dbReference type="EMBL" id="PGEZ01000001">
    <property type="protein sequence ID" value="PJJ57172.1"/>
    <property type="molecule type" value="Genomic_DNA"/>
</dbReference>
<organism evidence="3 4">
    <name type="scientific">Mumia flava</name>
    <dbReference type="NCBI Taxonomy" id="1348852"/>
    <lineage>
        <taxon>Bacteria</taxon>
        <taxon>Bacillati</taxon>
        <taxon>Actinomycetota</taxon>
        <taxon>Actinomycetes</taxon>
        <taxon>Propionibacteriales</taxon>
        <taxon>Nocardioidaceae</taxon>
        <taxon>Mumia</taxon>
    </lineage>
</organism>
<evidence type="ECO:0000256" key="2">
    <source>
        <dbReference type="SAM" id="SignalP"/>
    </source>
</evidence>
<keyword evidence="4" id="KW-1185">Reference proteome</keyword>
<feature type="chain" id="PRO_5014637609" description="VCBS repeat-containing protein" evidence="2">
    <location>
        <begin position="29"/>
        <end position="304"/>
    </location>
</feature>
<reference evidence="3 4" key="1">
    <citation type="submission" date="2017-11" db="EMBL/GenBank/DDBJ databases">
        <title>Genomic Encyclopedia of Archaeal and Bacterial Type Strains, Phase II (KMG-II): From Individual Species to Whole Genera.</title>
        <authorList>
            <person name="Goeker M."/>
        </authorList>
    </citation>
    <scope>NUCLEOTIDE SEQUENCE [LARGE SCALE GENOMIC DNA]</scope>
    <source>
        <strain evidence="3 4">DSM 27763</strain>
    </source>
</reference>
<dbReference type="RefSeq" id="WP_100414589.1">
    <property type="nucleotide sequence ID" value="NZ_PGEZ01000001.1"/>
</dbReference>
<dbReference type="Proteomes" id="UP000230842">
    <property type="component" value="Unassembled WGS sequence"/>
</dbReference>
<evidence type="ECO:0000313" key="3">
    <source>
        <dbReference type="EMBL" id="PJJ57172.1"/>
    </source>
</evidence>
<dbReference type="AlphaFoldDB" id="A0A2M9BGV6"/>
<evidence type="ECO:0000313" key="4">
    <source>
        <dbReference type="Proteomes" id="UP000230842"/>
    </source>
</evidence>
<gene>
    <name evidence="3" type="ORF">CLV56_1394</name>
</gene>
<proteinExistence type="predicted"/>